<keyword evidence="4 7" id="KW-0472">Membrane</keyword>
<evidence type="ECO:0000256" key="2">
    <source>
        <dbReference type="ARBA" id="ARBA00022692"/>
    </source>
</evidence>
<name>A0A9P9JPB0_9HYPO</name>
<evidence type="ECO:0000256" key="4">
    <source>
        <dbReference type="ARBA" id="ARBA00023136"/>
    </source>
</evidence>
<feature type="compositionally biased region" description="Low complexity" evidence="6">
    <location>
        <begin position="306"/>
        <end position="317"/>
    </location>
</feature>
<evidence type="ECO:0000256" key="3">
    <source>
        <dbReference type="ARBA" id="ARBA00022989"/>
    </source>
</evidence>
<feature type="compositionally biased region" description="Polar residues" evidence="6">
    <location>
        <begin position="282"/>
        <end position="293"/>
    </location>
</feature>
<dbReference type="InterPro" id="IPR049326">
    <property type="entry name" value="Rhodopsin_dom_fungi"/>
</dbReference>
<evidence type="ECO:0000313" key="10">
    <source>
        <dbReference type="Proteomes" id="UP000738349"/>
    </source>
</evidence>
<comment type="similarity">
    <text evidence="5">Belongs to the SAT4 family.</text>
</comment>
<evidence type="ECO:0000313" key="9">
    <source>
        <dbReference type="EMBL" id="KAH7176984.1"/>
    </source>
</evidence>
<dbReference type="Proteomes" id="UP000738349">
    <property type="component" value="Unassembled WGS sequence"/>
</dbReference>
<gene>
    <name evidence="9" type="ORF">EDB81DRAFT_752298</name>
</gene>
<feature type="compositionally biased region" description="Polar residues" evidence="6">
    <location>
        <begin position="332"/>
        <end position="341"/>
    </location>
</feature>
<keyword evidence="2 7" id="KW-0812">Transmembrane</keyword>
<dbReference type="GO" id="GO:0016020">
    <property type="term" value="C:membrane"/>
    <property type="evidence" value="ECO:0007669"/>
    <property type="project" value="UniProtKB-SubCell"/>
</dbReference>
<keyword evidence="10" id="KW-1185">Reference proteome</keyword>
<dbReference type="OrthoDB" id="5393606at2759"/>
<evidence type="ECO:0000256" key="5">
    <source>
        <dbReference type="ARBA" id="ARBA00038359"/>
    </source>
</evidence>
<feature type="transmembrane region" description="Helical" evidence="7">
    <location>
        <begin position="173"/>
        <end position="191"/>
    </location>
</feature>
<feature type="domain" description="Rhodopsin" evidence="8">
    <location>
        <begin position="17"/>
        <end position="264"/>
    </location>
</feature>
<feature type="region of interest" description="Disordered" evidence="6">
    <location>
        <begin position="282"/>
        <end position="317"/>
    </location>
</feature>
<sequence length="351" mass="40147">MVAIWLLTGIATVVITARLYLRLVIQKRRIWASDLFMCGAWASAVATAAMYHLLVRQGVLDKSVTTDMQGYKGDPEDIPRIFELFWIANFPFILTFYLCKAALLATFFKMFPEFMRWQRILLWVTAIFVAAAYLTSLIFQLTQCQPFSDLWDFEEATSCSVEKEFVLLFRVDWALHFTSDVFVFILPWLVIPQLIMRTRLKIGIYFTFALGIVSISFCVIRCIVFEKTAARIRIPVSYTILWCSLEIGVTLIIACLPSLGPYFNMQRSRSSDYLDTEATQMRMSTTPDVSTKASWDPSARARDGSGSRSRATSWYRTSQTETLTEQCECTQRSNGVGSQMEFSRASEMNPL</sequence>
<proteinExistence type="inferred from homology"/>
<protein>
    <recommendedName>
        <fullName evidence="8">Rhodopsin domain-containing protein</fullName>
    </recommendedName>
</protein>
<reference evidence="9" key="1">
    <citation type="journal article" date="2021" name="Nat. Commun.">
        <title>Genetic determinants of endophytism in the Arabidopsis root mycobiome.</title>
        <authorList>
            <person name="Mesny F."/>
            <person name="Miyauchi S."/>
            <person name="Thiergart T."/>
            <person name="Pickel B."/>
            <person name="Atanasova L."/>
            <person name="Karlsson M."/>
            <person name="Huettel B."/>
            <person name="Barry K.W."/>
            <person name="Haridas S."/>
            <person name="Chen C."/>
            <person name="Bauer D."/>
            <person name="Andreopoulos W."/>
            <person name="Pangilinan J."/>
            <person name="LaButti K."/>
            <person name="Riley R."/>
            <person name="Lipzen A."/>
            <person name="Clum A."/>
            <person name="Drula E."/>
            <person name="Henrissat B."/>
            <person name="Kohler A."/>
            <person name="Grigoriev I.V."/>
            <person name="Martin F.M."/>
            <person name="Hacquard S."/>
        </authorList>
    </citation>
    <scope>NUCLEOTIDE SEQUENCE</scope>
    <source>
        <strain evidence="9">MPI-CAGE-AT-0147</strain>
    </source>
</reference>
<accession>A0A9P9JPB0</accession>
<dbReference type="Pfam" id="PF20684">
    <property type="entry name" value="Fung_rhodopsin"/>
    <property type="match status" value="1"/>
</dbReference>
<evidence type="ECO:0000256" key="1">
    <source>
        <dbReference type="ARBA" id="ARBA00004141"/>
    </source>
</evidence>
<feature type="transmembrane region" description="Helical" evidence="7">
    <location>
        <begin position="203"/>
        <end position="224"/>
    </location>
</feature>
<dbReference type="PANTHER" id="PTHR33048:SF92">
    <property type="entry name" value="INTEGRAL MEMBRANE PROTEIN"/>
    <property type="match status" value="1"/>
</dbReference>
<comment type="subcellular location">
    <subcellularLocation>
        <location evidence="1">Membrane</location>
        <topology evidence="1">Multi-pass membrane protein</topology>
    </subcellularLocation>
</comment>
<keyword evidence="3 7" id="KW-1133">Transmembrane helix</keyword>
<evidence type="ECO:0000259" key="8">
    <source>
        <dbReference type="Pfam" id="PF20684"/>
    </source>
</evidence>
<feature type="transmembrane region" description="Helical" evidence="7">
    <location>
        <begin position="6"/>
        <end position="23"/>
    </location>
</feature>
<feature type="transmembrane region" description="Helical" evidence="7">
    <location>
        <begin position="84"/>
        <end position="108"/>
    </location>
</feature>
<feature type="region of interest" description="Disordered" evidence="6">
    <location>
        <begin position="330"/>
        <end position="351"/>
    </location>
</feature>
<dbReference type="InterPro" id="IPR052337">
    <property type="entry name" value="SAT4-like"/>
</dbReference>
<feature type="transmembrane region" description="Helical" evidence="7">
    <location>
        <begin position="120"/>
        <end position="141"/>
    </location>
</feature>
<feature type="transmembrane region" description="Helical" evidence="7">
    <location>
        <begin position="35"/>
        <end position="54"/>
    </location>
</feature>
<dbReference type="PANTHER" id="PTHR33048">
    <property type="entry name" value="PTH11-LIKE INTEGRAL MEMBRANE PROTEIN (AFU_ORTHOLOGUE AFUA_5G11245)"/>
    <property type="match status" value="1"/>
</dbReference>
<evidence type="ECO:0000256" key="6">
    <source>
        <dbReference type="SAM" id="MobiDB-lite"/>
    </source>
</evidence>
<organism evidence="9 10">
    <name type="scientific">Dactylonectria macrodidyma</name>
    <dbReference type="NCBI Taxonomy" id="307937"/>
    <lineage>
        <taxon>Eukaryota</taxon>
        <taxon>Fungi</taxon>
        <taxon>Dikarya</taxon>
        <taxon>Ascomycota</taxon>
        <taxon>Pezizomycotina</taxon>
        <taxon>Sordariomycetes</taxon>
        <taxon>Hypocreomycetidae</taxon>
        <taxon>Hypocreales</taxon>
        <taxon>Nectriaceae</taxon>
        <taxon>Dactylonectria</taxon>
    </lineage>
</organism>
<feature type="transmembrane region" description="Helical" evidence="7">
    <location>
        <begin position="236"/>
        <end position="259"/>
    </location>
</feature>
<evidence type="ECO:0000256" key="7">
    <source>
        <dbReference type="SAM" id="Phobius"/>
    </source>
</evidence>
<dbReference type="EMBL" id="JAGMUV010000001">
    <property type="protein sequence ID" value="KAH7176984.1"/>
    <property type="molecule type" value="Genomic_DNA"/>
</dbReference>
<comment type="caution">
    <text evidence="9">The sequence shown here is derived from an EMBL/GenBank/DDBJ whole genome shotgun (WGS) entry which is preliminary data.</text>
</comment>
<dbReference type="AlphaFoldDB" id="A0A9P9JPB0"/>